<organism evidence="1 2">
    <name type="scientific">Eiseniibacteriota bacterium</name>
    <dbReference type="NCBI Taxonomy" id="2212470"/>
    <lineage>
        <taxon>Bacteria</taxon>
        <taxon>Candidatus Eiseniibacteriota</taxon>
    </lineage>
</organism>
<evidence type="ECO:0008006" key="3">
    <source>
        <dbReference type="Google" id="ProtNLM"/>
    </source>
</evidence>
<proteinExistence type="predicted"/>
<dbReference type="AlphaFoldDB" id="A0A849SIJ4"/>
<reference evidence="1 2" key="1">
    <citation type="submission" date="2020-04" db="EMBL/GenBank/DDBJ databases">
        <title>Metagenomic profiling of ammonia- and methane-oxidizing microorganisms in a Dutch drinking water treatment plant.</title>
        <authorList>
            <person name="Poghosyan L."/>
            <person name="Leucker S."/>
        </authorList>
    </citation>
    <scope>NUCLEOTIDE SEQUENCE [LARGE SCALE GENOMIC DNA]</scope>
    <source>
        <strain evidence="1">S-RSF-IL-03</strain>
    </source>
</reference>
<protein>
    <recommendedName>
        <fullName evidence="3">Apea-like HEPN domain-containing protein</fullName>
    </recommendedName>
</protein>
<evidence type="ECO:0000313" key="1">
    <source>
        <dbReference type="EMBL" id="NOT34436.1"/>
    </source>
</evidence>
<evidence type="ECO:0000313" key="2">
    <source>
        <dbReference type="Proteomes" id="UP000580839"/>
    </source>
</evidence>
<sequence>MVLAVDADASIPARLSLGNGLYATRALELTVPSHWRDWLGSLAWDELHDANLFLWTVAPTENPSVLDEENASLQTRVFMLYYGLMLAARRISTNGRGKVLTGARETEVDVRQHGWIDPLFPNEGSFQAAVARIELQEAAVLGNAITEIQNDTSFRRLRVALRCFHNGLREHDPPERIHQFVRAIEGCILPQPGRTKSQFASRTALFVGPHEQEWARALFDVRSAVEHLNDQLESVAMSVREEAIRRVLRFAFEAQALARYCLHRIFADATLREHFRDEESLGRFWSLEERERRALWGSPLDLALVRSEFDAEFFNSE</sequence>
<gene>
    <name evidence="1" type="ORF">HOP12_09730</name>
</gene>
<name>A0A849SIJ4_UNCEI</name>
<dbReference type="EMBL" id="JABFRW010000120">
    <property type="protein sequence ID" value="NOT34436.1"/>
    <property type="molecule type" value="Genomic_DNA"/>
</dbReference>
<dbReference type="Proteomes" id="UP000580839">
    <property type="component" value="Unassembled WGS sequence"/>
</dbReference>
<comment type="caution">
    <text evidence="1">The sequence shown here is derived from an EMBL/GenBank/DDBJ whole genome shotgun (WGS) entry which is preliminary data.</text>
</comment>
<accession>A0A849SIJ4</accession>